<dbReference type="OrthoDB" id="4062651at2759"/>
<reference evidence="3 4" key="1">
    <citation type="submission" date="2019-03" db="EMBL/GenBank/DDBJ databases">
        <title>First draft genome of Liparis tanakae, snailfish: a comprehensive survey of snailfish specific genes.</title>
        <authorList>
            <person name="Kim W."/>
            <person name="Song I."/>
            <person name="Jeong J.-H."/>
            <person name="Kim D."/>
            <person name="Kim S."/>
            <person name="Ryu S."/>
            <person name="Song J.Y."/>
            <person name="Lee S.K."/>
        </authorList>
    </citation>
    <scope>NUCLEOTIDE SEQUENCE [LARGE SCALE GENOMIC DNA]</scope>
    <source>
        <tissue evidence="3">Muscle</tissue>
    </source>
</reference>
<dbReference type="PROSITE" id="PS50853">
    <property type="entry name" value="FN3"/>
    <property type="match status" value="2"/>
</dbReference>
<dbReference type="AlphaFoldDB" id="A0A4Z2EEF1"/>
<proteinExistence type="predicted"/>
<feature type="domain" description="Fibronectin type-III" evidence="2">
    <location>
        <begin position="116"/>
        <end position="209"/>
    </location>
</feature>
<dbReference type="Gene3D" id="2.60.40.10">
    <property type="entry name" value="Immunoglobulins"/>
    <property type="match status" value="2"/>
</dbReference>
<dbReference type="InterPro" id="IPR003961">
    <property type="entry name" value="FN3_dom"/>
</dbReference>
<gene>
    <name evidence="3" type="primary">Tie1_1</name>
    <name evidence="3" type="ORF">EYF80_062928</name>
</gene>
<dbReference type="InterPro" id="IPR050964">
    <property type="entry name" value="Striated_Muscle_Regulatory"/>
</dbReference>
<keyword evidence="3" id="KW-0418">Kinase</keyword>
<comment type="caution">
    <text evidence="3">The sequence shown here is derived from an EMBL/GenBank/DDBJ whole genome shotgun (WGS) entry which is preliminary data.</text>
</comment>
<sequence length="223" mass="24547">MYIYPVFSVAAEPTVQPEIDISSVEGRNATVRWRLPANNGVNAGTASGFLVRLFGPPPSSETLLEETTLLTVLSTKFHNMKYQQDYTVVVRLINCGSQGPPSKPYLFRINSQGPSSPRNIQALPLSTSAIQVRWQPPEDPNGGIVKYIIEYQPVGRGTPHPWVDTDDGNKTAKDVTALNGSTLYQFRVRAFSKVPGEWSKIVQAMTQGDGEEEDLIVTSHDIT</sequence>
<dbReference type="FunFam" id="2.60.40.10:FF:001615">
    <property type="entry name" value="Tyrosine-protein kinase receptor Tie-1 isoform B"/>
    <property type="match status" value="1"/>
</dbReference>
<dbReference type="PANTHER" id="PTHR13817">
    <property type="entry name" value="TITIN"/>
    <property type="match status" value="1"/>
</dbReference>
<evidence type="ECO:0000256" key="1">
    <source>
        <dbReference type="ARBA" id="ARBA00022737"/>
    </source>
</evidence>
<evidence type="ECO:0000313" key="4">
    <source>
        <dbReference type="Proteomes" id="UP000314294"/>
    </source>
</evidence>
<keyword evidence="4" id="KW-1185">Reference proteome</keyword>
<feature type="domain" description="Fibronectin type-III" evidence="2">
    <location>
        <begin position="13"/>
        <end position="112"/>
    </location>
</feature>
<dbReference type="PANTHER" id="PTHR13817:SF166">
    <property type="entry name" value="NEURONAL IGCAM-RELATED"/>
    <property type="match status" value="1"/>
</dbReference>
<dbReference type="SMART" id="SM00060">
    <property type="entry name" value="FN3"/>
    <property type="match status" value="2"/>
</dbReference>
<evidence type="ECO:0000313" key="3">
    <source>
        <dbReference type="EMBL" id="TNN26930.1"/>
    </source>
</evidence>
<evidence type="ECO:0000259" key="2">
    <source>
        <dbReference type="PROSITE" id="PS50853"/>
    </source>
</evidence>
<dbReference type="FunFam" id="2.60.40.10:FF:002958">
    <property type="entry name" value="Uncharacterized protein"/>
    <property type="match status" value="1"/>
</dbReference>
<dbReference type="Pfam" id="PF00041">
    <property type="entry name" value="fn3"/>
    <property type="match status" value="1"/>
</dbReference>
<dbReference type="GO" id="GO:0016301">
    <property type="term" value="F:kinase activity"/>
    <property type="evidence" value="ECO:0007669"/>
    <property type="project" value="UniProtKB-KW"/>
</dbReference>
<name>A0A4Z2EEF1_9TELE</name>
<organism evidence="3 4">
    <name type="scientific">Liparis tanakae</name>
    <name type="common">Tanaka's snailfish</name>
    <dbReference type="NCBI Taxonomy" id="230148"/>
    <lineage>
        <taxon>Eukaryota</taxon>
        <taxon>Metazoa</taxon>
        <taxon>Chordata</taxon>
        <taxon>Craniata</taxon>
        <taxon>Vertebrata</taxon>
        <taxon>Euteleostomi</taxon>
        <taxon>Actinopterygii</taxon>
        <taxon>Neopterygii</taxon>
        <taxon>Teleostei</taxon>
        <taxon>Neoteleostei</taxon>
        <taxon>Acanthomorphata</taxon>
        <taxon>Eupercaria</taxon>
        <taxon>Perciformes</taxon>
        <taxon>Cottioidei</taxon>
        <taxon>Cottales</taxon>
        <taxon>Liparidae</taxon>
        <taxon>Liparis</taxon>
    </lineage>
</organism>
<dbReference type="EMBL" id="SRLO01009239">
    <property type="protein sequence ID" value="TNN26930.1"/>
    <property type="molecule type" value="Genomic_DNA"/>
</dbReference>
<dbReference type="SUPFAM" id="SSF49265">
    <property type="entry name" value="Fibronectin type III"/>
    <property type="match status" value="1"/>
</dbReference>
<dbReference type="Proteomes" id="UP000314294">
    <property type="component" value="Unassembled WGS sequence"/>
</dbReference>
<keyword evidence="3" id="KW-0808">Transferase</keyword>
<keyword evidence="1" id="KW-0677">Repeat</keyword>
<keyword evidence="3" id="KW-0675">Receptor</keyword>
<protein>
    <submittedName>
        <fullName evidence="3">Tyrosine-protein kinase receptor Tie-1</fullName>
    </submittedName>
</protein>
<accession>A0A4Z2EEF1</accession>
<dbReference type="InterPro" id="IPR036116">
    <property type="entry name" value="FN3_sf"/>
</dbReference>
<dbReference type="InterPro" id="IPR013783">
    <property type="entry name" value="Ig-like_fold"/>
</dbReference>
<dbReference type="CDD" id="cd00063">
    <property type="entry name" value="FN3"/>
    <property type="match status" value="2"/>
</dbReference>